<reference evidence="20" key="1">
    <citation type="submission" date="2019-08" db="EMBL/GenBank/DDBJ databases">
        <authorList>
            <person name="Kucharzyk K."/>
            <person name="Murdoch R.W."/>
            <person name="Higgins S."/>
            <person name="Loffler F."/>
        </authorList>
    </citation>
    <scope>NUCLEOTIDE SEQUENCE</scope>
</reference>
<evidence type="ECO:0000259" key="19">
    <source>
        <dbReference type="PROSITE" id="PS51194"/>
    </source>
</evidence>
<dbReference type="PROSITE" id="PS51194">
    <property type="entry name" value="HELICASE_CTER"/>
    <property type="match status" value="1"/>
</dbReference>
<comment type="cofactor">
    <cofactor evidence="1">
        <name>Mg(2+)</name>
        <dbReference type="ChEBI" id="CHEBI:18420"/>
    </cofactor>
</comment>
<dbReference type="Pfam" id="PF00271">
    <property type="entry name" value="Helicase_C"/>
    <property type="match status" value="1"/>
</dbReference>
<dbReference type="FunFam" id="3.40.50.300:FF:000156">
    <property type="entry name" value="ATP-dependent DNA helicase recQ"/>
    <property type="match status" value="1"/>
</dbReference>
<dbReference type="AlphaFoldDB" id="A0A644SMM7"/>
<comment type="cofactor">
    <cofactor evidence="2">
        <name>Zn(2+)</name>
        <dbReference type="ChEBI" id="CHEBI:29105"/>
    </cofactor>
</comment>
<evidence type="ECO:0000256" key="6">
    <source>
        <dbReference type="ARBA" id="ARBA00022763"/>
    </source>
</evidence>
<evidence type="ECO:0000256" key="8">
    <source>
        <dbReference type="ARBA" id="ARBA00022806"/>
    </source>
</evidence>
<feature type="domain" description="HRDC" evidence="17">
    <location>
        <begin position="536"/>
        <end position="616"/>
    </location>
</feature>
<dbReference type="Pfam" id="PF09382">
    <property type="entry name" value="RQC"/>
    <property type="match status" value="1"/>
</dbReference>
<dbReference type="PANTHER" id="PTHR13710">
    <property type="entry name" value="DNA HELICASE RECQ FAMILY MEMBER"/>
    <property type="match status" value="1"/>
</dbReference>
<evidence type="ECO:0000256" key="2">
    <source>
        <dbReference type="ARBA" id="ARBA00001947"/>
    </source>
</evidence>
<accession>A0A644SMM7</accession>
<keyword evidence="7 20" id="KW-0378">Hydrolase</keyword>
<dbReference type="GO" id="GO:0006281">
    <property type="term" value="P:DNA repair"/>
    <property type="evidence" value="ECO:0007669"/>
    <property type="project" value="UniProtKB-KW"/>
</dbReference>
<dbReference type="GO" id="GO:0043590">
    <property type="term" value="C:bacterial nucleoid"/>
    <property type="evidence" value="ECO:0007669"/>
    <property type="project" value="TreeGrafter"/>
</dbReference>
<evidence type="ECO:0000313" key="20">
    <source>
        <dbReference type="EMBL" id="MPL55893.1"/>
    </source>
</evidence>
<keyword evidence="6" id="KW-0227">DNA damage</keyword>
<dbReference type="Pfam" id="PF21220">
    <property type="entry name" value="RecQ-1-like_HTH"/>
    <property type="match status" value="1"/>
</dbReference>
<comment type="catalytic activity">
    <reaction evidence="15">
        <text>Couples ATP hydrolysis with the unwinding of duplex DNA by translocating in the 3'-5' direction.</text>
        <dbReference type="EC" id="5.6.2.4"/>
    </reaction>
</comment>
<evidence type="ECO:0000256" key="10">
    <source>
        <dbReference type="ARBA" id="ARBA00022840"/>
    </source>
</evidence>
<dbReference type="GO" id="GO:0046872">
    <property type="term" value="F:metal ion binding"/>
    <property type="evidence" value="ECO:0007669"/>
    <property type="project" value="UniProtKB-KW"/>
</dbReference>
<evidence type="ECO:0000256" key="7">
    <source>
        <dbReference type="ARBA" id="ARBA00022801"/>
    </source>
</evidence>
<evidence type="ECO:0000256" key="3">
    <source>
        <dbReference type="ARBA" id="ARBA00005446"/>
    </source>
</evidence>
<keyword evidence="13" id="KW-0234">DNA repair</keyword>
<dbReference type="GO" id="GO:0005737">
    <property type="term" value="C:cytoplasm"/>
    <property type="evidence" value="ECO:0007669"/>
    <property type="project" value="TreeGrafter"/>
</dbReference>
<keyword evidence="9" id="KW-0862">Zinc</keyword>
<dbReference type="GO" id="GO:0003677">
    <property type="term" value="F:DNA binding"/>
    <property type="evidence" value="ECO:0007669"/>
    <property type="project" value="UniProtKB-KW"/>
</dbReference>
<gene>
    <name evidence="20" type="primary">recQ_1</name>
    <name evidence="20" type="ORF">SDC9_01375</name>
</gene>
<dbReference type="InterPro" id="IPR036390">
    <property type="entry name" value="WH_DNA-bd_sf"/>
</dbReference>
<dbReference type="GO" id="GO:0043138">
    <property type="term" value="F:3'-5' DNA helicase activity"/>
    <property type="evidence" value="ECO:0007669"/>
    <property type="project" value="UniProtKB-EC"/>
</dbReference>
<evidence type="ECO:0000256" key="16">
    <source>
        <dbReference type="ARBA" id="ARBA00034808"/>
    </source>
</evidence>
<evidence type="ECO:0000256" key="14">
    <source>
        <dbReference type="ARBA" id="ARBA00023235"/>
    </source>
</evidence>
<dbReference type="InterPro" id="IPR048671">
    <property type="entry name" value="RecQ-1-like_HTH"/>
</dbReference>
<evidence type="ECO:0000256" key="12">
    <source>
        <dbReference type="ARBA" id="ARBA00023172"/>
    </source>
</evidence>
<keyword evidence="4" id="KW-0479">Metal-binding</keyword>
<organism evidence="20">
    <name type="scientific">bioreactor metagenome</name>
    <dbReference type="NCBI Taxonomy" id="1076179"/>
    <lineage>
        <taxon>unclassified sequences</taxon>
        <taxon>metagenomes</taxon>
        <taxon>ecological metagenomes</taxon>
    </lineage>
</organism>
<keyword evidence="10" id="KW-0067">ATP-binding</keyword>
<evidence type="ECO:0000256" key="9">
    <source>
        <dbReference type="ARBA" id="ARBA00022833"/>
    </source>
</evidence>
<dbReference type="SMART" id="SM00490">
    <property type="entry name" value="HELICc"/>
    <property type="match status" value="1"/>
</dbReference>
<dbReference type="EC" id="5.6.2.4" evidence="16"/>
<dbReference type="InterPro" id="IPR036388">
    <property type="entry name" value="WH-like_DNA-bd_sf"/>
</dbReference>
<evidence type="ECO:0000256" key="1">
    <source>
        <dbReference type="ARBA" id="ARBA00001946"/>
    </source>
</evidence>
<dbReference type="Pfam" id="PF16124">
    <property type="entry name" value="RecQ_Zn_bind"/>
    <property type="match status" value="1"/>
</dbReference>
<dbReference type="SUPFAM" id="SSF52540">
    <property type="entry name" value="P-loop containing nucleoside triphosphate hydrolases"/>
    <property type="match status" value="1"/>
</dbReference>
<proteinExistence type="inferred from homology"/>
<dbReference type="EMBL" id="VSSQ01000002">
    <property type="protein sequence ID" value="MPL55893.1"/>
    <property type="molecule type" value="Genomic_DNA"/>
</dbReference>
<dbReference type="GO" id="GO:0030894">
    <property type="term" value="C:replisome"/>
    <property type="evidence" value="ECO:0007669"/>
    <property type="project" value="TreeGrafter"/>
</dbReference>
<evidence type="ECO:0000256" key="4">
    <source>
        <dbReference type="ARBA" id="ARBA00022723"/>
    </source>
</evidence>
<dbReference type="Pfam" id="PF00270">
    <property type="entry name" value="DEAD"/>
    <property type="match status" value="1"/>
</dbReference>
<dbReference type="InterPro" id="IPR002121">
    <property type="entry name" value="HRDC_dom"/>
</dbReference>
<name>A0A644SMM7_9ZZZZ</name>
<sequence length="733" mass="82861">MKTKHEDLTSALKKYFGFSTFKGRQEEIISTLLSGNDVFVLMPTGGGKSLCYQLPALLSEGTAIVVSPLIALMKNQVDAINGISAEEGVGHVLNSSLNKTQTKQVFDDIKSGKTKLLYVAPESLVKEEYLNFLKEIKISFVAIDEAHCISEWGHDFRPEYRNLKLIIDKIAKVPVIALTATATPKVQDDIQKTLGMNNALVFKDSFNRPNLYYEIRPKVNVDREIVKFINQHKGKSGIVYCLSRRKVEEFSQLLQVNGINALPYHAGLDQKTRVANQDKFLMEEADVIVATIAFGMGIDKPDVRFVIHYDIPKSLESYYQETGRAGRDGGEGHCLAFYDPKDIEKLEKFLAQKPVSEREIGLQLLNEVVGYAETSMSRRQYLLYYFGEEFDPINGDGAKMDDNSVNPPKLKDASKDLKKVLEIVKDLEEKFRTKDLISIISGKESATTKAYKLENSKHFGIGKSENDNYWKSIIRQATVQGYLTKDIETYGVLKLSEKAKNFLSGKETPEFMIAEDREYDLAAIADAEQVQVQAGGGLDQNLFAQLKELRKKVAKKHGIPPYTVFMDPSLEDMTVQYPITVDEIAKVYGVGEGKAKKYGKEFAEFIAKYVEDNNIERTQDMVLKTVANKSSHKVFIIQNTDKKIDLEDIAKAKHLSMDDLLSEMESIVYQGTKLNIDYYIDENFDEDLVEEFMDFMKESESDSMKVLLAEFGDDLTDEEVRMLRIKFISDVAN</sequence>
<dbReference type="SMART" id="SM00341">
    <property type="entry name" value="HRDC"/>
    <property type="match status" value="1"/>
</dbReference>
<dbReference type="Pfam" id="PF00570">
    <property type="entry name" value="HRDC"/>
    <property type="match status" value="1"/>
</dbReference>
<dbReference type="SMART" id="SM00487">
    <property type="entry name" value="DEXDc"/>
    <property type="match status" value="1"/>
</dbReference>
<dbReference type="GO" id="GO:0005524">
    <property type="term" value="F:ATP binding"/>
    <property type="evidence" value="ECO:0007669"/>
    <property type="project" value="UniProtKB-KW"/>
</dbReference>
<evidence type="ECO:0000256" key="11">
    <source>
        <dbReference type="ARBA" id="ARBA00023125"/>
    </source>
</evidence>
<dbReference type="GO" id="GO:0016787">
    <property type="term" value="F:hydrolase activity"/>
    <property type="evidence" value="ECO:0007669"/>
    <property type="project" value="UniProtKB-KW"/>
</dbReference>
<dbReference type="InterPro" id="IPR032284">
    <property type="entry name" value="RecQ_Zn-bd"/>
</dbReference>
<dbReference type="PROSITE" id="PS51192">
    <property type="entry name" value="HELICASE_ATP_BIND_1"/>
    <property type="match status" value="1"/>
</dbReference>
<dbReference type="FunFam" id="3.40.50.300:FF:001051">
    <property type="entry name" value="ATP-dependent DNA helicase RecQ"/>
    <property type="match status" value="1"/>
</dbReference>
<keyword evidence="14" id="KW-0413">Isomerase</keyword>
<dbReference type="GO" id="GO:0006260">
    <property type="term" value="P:DNA replication"/>
    <property type="evidence" value="ECO:0007669"/>
    <property type="project" value="InterPro"/>
</dbReference>
<dbReference type="InterPro" id="IPR027417">
    <property type="entry name" value="P-loop_NTPase"/>
</dbReference>
<dbReference type="InterPro" id="IPR010997">
    <property type="entry name" value="HRDC-like_sf"/>
</dbReference>
<dbReference type="CDD" id="cd17920">
    <property type="entry name" value="DEXHc_RecQ"/>
    <property type="match status" value="1"/>
</dbReference>
<dbReference type="InterPro" id="IPR011545">
    <property type="entry name" value="DEAD/DEAH_box_helicase_dom"/>
</dbReference>
<dbReference type="NCBIfam" id="TIGR01389">
    <property type="entry name" value="recQ"/>
    <property type="match status" value="1"/>
</dbReference>
<dbReference type="GO" id="GO:0009378">
    <property type="term" value="F:four-way junction helicase activity"/>
    <property type="evidence" value="ECO:0007669"/>
    <property type="project" value="TreeGrafter"/>
</dbReference>
<dbReference type="PANTHER" id="PTHR13710:SF105">
    <property type="entry name" value="ATP-DEPENDENT DNA HELICASE Q1"/>
    <property type="match status" value="1"/>
</dbReference>
<evidence type="ECO:0000259" key="18">
    <source>
        <dbReference type="PROSITE" id="PS51192"/>
    </source>
</evidence>
<dbReference type="InterPro" id="IPR001650">
    <property type="entry name" value="Helicase_C-like"/>
</dbReference>
<feature type="domain" description="Helicase ATP-binding" evidence="18">
    <location>
        <begin position="29"/>
        <end position="200"/>
    </location>
</feature>
<evidence type="ECO:0000256" key="15">
    <source>
        <dbReference type="ARBA" id="ARBA00034617"/>
    </source>
</evidence>
<dbReference type="InterPro" id="IPR014001">
    <property type="entry name" value="Helicase_ATP-bd"/>
</dbReference>
<dbReference type="Gene3D" id="1.10.10.10">
    <property type="entry name" value="Winged helix-like DNA-binding domain superfamily/Winged helix DNA-binding domain"/>
    <property type="match status" value="1"/>
</dbReference>
<protein>
    <recommendedName>
        <fullName evidence="16">DNA 3'-5' helicase</fullName>
        <ecNumber evidence="16">5.6.2.4</ecNumber>
    </recommendedName>
</protein>
<keyword evidence="11" id="KW-0238">DNA-binding</keyword>
<dbReference type="Gene3D" id="3.40.50.300">
    <property type="entry name" value="P-loop containing nucleotide triphosphate hydrolases"/>
    <property type="match status" value="2"/>
</dbReference>
<dbReference type="GO" id="GO:0009432">
    <property type="term" value="P:SOS response"/>
    <property type="evidence" value="ECO:0007669"/>
    <property type="project" value="InterPro"/>
</dbReference>
<dbReference type="SMART" id="SM00956">
    <property type="entry name" value="RQC"/>
    <property type="match status" value="1"/>
</dbReference>
<dbReference type="InterPro" id="IPR004589">
    <property type="entry name" value="DNA_helicase_ATP-dep_RecQ"/>
</dbReference>
<dbReference type="InterPro" id="IPR006293">
    <property type="entry name" value="DNA_helicase_ATP-dep_RecQ_bac"/>
</dbReference>
<dbReference type="PROSITE" id="PS50967">
    <property type="entry name" value="HRDC"/>
    <property type="match status" value="1"/>
</dbReference>
<dbReference type="Gene3D" id="1.10.10.1390">
    <property type="entry name" value="ATP-dependent DNA helicase RecQ"/>
    <property type="match status" value="1"/>
</dbReference>
<dbReference type="SUPFAM" id="SSF47819">
    <property type="entry name" value="HRDC-like"/>
    <property type="match status" value="1"/>
</dbReference>
<dbReference type="NCBIfam" id="TIGR00614">
    <property type="entry name" value="recQ_fam"/>
    <property type="match status" value="1"/>
</dbReference>
<keyword evidence="12" id="KW-0233">DNA recombination</keyword>
<feature type="domain" description="Helicase C-terminal" evidence="19">
    <location>
        <begin position="220"/>
        <end position="366"/>
    </location>
</feature>
<keyword evidence="8 20" id="KW-0347">Helicase</keyword>
<comment type="similarity">
    <text evidence="3">Belongs to the helicase family. RecQ subfamily.</text>
</comment>
<dbReference type="Gene3D" id="1.10.150.80">
    <property type="entry name" value="HRDC domain"/>
    <property type="match status" value="1"/>
</dbReference>
<evidence type="ECO:0000259" key="17">
    <source>
        <dbReference type="PROSITE" id="PS50967"/>
    </source>
</evidence>
<dbReference type="CDD" id="cd18794">
    <property type="entry name" value="SF2_C_RecQ"/>
    <property type="match status" value="1"/>
</dbReference>
<evidence type="ECO:0000256" key="5">
    <source>
        <dbReference type="ARBA" id="ARBA00022741"/>
    </source>
</evidence>
<dbReference type="InterPro" id="IPR018982">
    <property type="entry name" value="RQC_domain"/>
</dbReference>
<evidence type="ECO:0000256" key="13">
    <source>
        <dbReference type="ARBA" id="ARBA00023204"/>
    </source>
</evidence>
<dbReference type="SUPFAM" id="SSF46785">
    <property type="entry name" value="Winged helix' DNA-binding domain"/>
    <property type="match status" value="1"/>
</dbReference>
<dbReference type="GO" id="GO:0006310">
    <property type="term" value="P:DNA recombination"/>
    <property type="evidence" value="ECO:0007669"/>
    <property type="project" value="UniProtKB-KW"/>
</dbReference>
<keyword evidence="5" id="KW-0547">Nucleotide-binding</keyword>
<dbReference type="InterPro" id="IPR044876">
    <property type="entry name" value="HRDC_dom_sf"/>
</dbReference>
<comment type="caution">
    <text evidence="20">The sequence shown here is derived from an EMBL/GenBank/DDBJ whole genome shotgun (WGS) entry which is preliminary data.</text>
</comment>